<dbReference type="Pfam" id="PF04333">
    <property type="entry name" value="MlaA"/>
    <property type="match status" value="1"/>
</dbReference>
<proteinExistence type="inferred from homology"/>
<feature type="compositionally biased region" description="Pro residues" evidence="3">
    <location>
        <begin position="162"/>
        <end position="171"/>
    </location>
</feature>
<comment type="similarity">
    <text evidence="1">Belongs to the MlaA family.</text>
</comment>
<protein>
    <submittedName>
        <fullName evidence="4">Phospholipid-binding lipoprotein MlaA</fullName>
    </submittedName>
</protein>
<reference evidence="4 5" key="1">
    <citation type="submission" date="2020-03" db="EMBL/GenBank/DDBJ databases">
        <title>Genomic Encyclopedia of Type Strains, Phase IV (KMG-IV): sequencing the most valuable type-strain genomes for metagenomic binning, comparative biology and taxonomic classification.</title>
        <authorList>
            <person name="Goeker M."/>
        </authorList>
    </citation>
    <scope>NUCLEOTIDE SEQUENCE [LARGE SCALE GENOMIC DNA]</scope>
    <source>
        <strain evidence="4 5">DSM 19867</strain>
    </source>
</reference>
<dbReference type="PANTHER" id="PTHR30035:SF3">
    <property type="entry name" value="INTERMEMBRANE PHOSPHOLIPID TRANSPORT SYSTEM LIPOPROTEIN MLAA"/>
    <property type="match status" value="1"/>
</dbReference>
<dbReference type="PRINTS" id="PR01805">
    <property type="entry name" value="VACJLIPOPROT"/>
</dbReference>
<dbReference type="Proteomes" id="UP000570514">
    <property type="component" value="Unassembled WGS sequence"/>
</dbReference>
<evidence type="ECO:0000313" key="4">
    <source>
        <dbReference type="EMBL" id="NIK88807.1"/>
    </source>
</evidence>
<dbReference type="InterPro" id="IPR007428">
    <property type="entry name" value="MlaA"/>
</dbReference>
<dbReference type="AlphaFoldDB" id="A0A846N0W3"/>
<evidence type="ECO:0000256" key="3">
    <source>
        <dbReference type="SAM" id="MobiDB-lite"/>
    </source>
</evidence>
<keyword evidence="5" id="KW-1185">Reference proteome</keyword>
<dbReference type="GO" id="GO:0016020">
    <property type="term" value="C:membrane"/>
    <property type="evidence" value="ECO:0007669"/>
    <property type="project" value="InterPro"/>
</dbReference>
<gene>
    <name evidence="4" type="ORF">FHS83_002125</name>
</gene>
<keyword evidence="2" id="KW-0732">Signal</keyword>
<comment type="caution">
    <text evidence="4">The sequence shown here is derived from an EMBL/GenBank/DDBJ whole genome shotgun (WGS) entry which is preliminary data.</text>
</comment>
<dbReference type="GO" id="GO:0120010">
    <property type="term" value="P:intermembrane phospholipid transfer"/>
    <property type="evidence" value="ECO:0007669"/>
    <property type="project" value="TreeGrafter"/>
</dbReference>
<organism evidence="4 5">
    <name type="scientific">Rhizomicrobium palustre</name>
    <dbReference type="NCBI Taxonomy" id="189966"/>
    <lineage>
        <taxon>Bacteria</taxon>
        <taxon>Pseudomonadati</taxon>
        <taxon>Pseudomonadota</taxon>
        <taxon>Alphaproteobacteria</taxon>
        <taxon>Micropepsales</taxon>
        <taxon>Micropepsaceae</taxon>
        <taxon>Rhizomicrobium</taxon>
    </lineage>
</organism>
<evidence type="ECO:0000256" key="2">
    <source>
        <dbReference type="ARBA" id="ARBA00022729"/>
    </source>
</evidence>
<dbReference type="EMBL" id="JAASRM010000001">
    <property type="protein sequence ID" value="NIK88807.1"/>
    <property type="molecule type" value="Genomic_DNA"/>
</dbReference>
<keyword evidence="4" id="KW-0449">Lipoprotein</keyword>
<dbReference type="PANTHER" id="PTHR30035">
    <property type="entry name" value="LIPOPROTEIN VACJ-RELATED"/>
    <property type="match status" value="1"/>
</dbReference>
<sequence length="179" mass="19431">MSNLSMPVTFANDVLQGEFDNAGYAICRLAVNTTIGIAGFMDRASDMGCHYHDEDFGQTLGVYGVPGGPYLVLPLLGSSLPRDVVGKLVVDGYFNPLGYVKYNGKFYVSLGQNVLKLVDQRSRAVGKLREVERNSVDYYAAMRSLYIQRRNAAIRNDIPSPGTDPVPPAAPLAPDAPTQ</sequence>
<evidence type="ECO:0000256" key="1">
    <source>
        <dbReference type="ARBA" id="ARBA00010634"/>
    </source>
</evidence>
<evidence type="ECO:0000313" key="5">
    <source>
        <dbReference type="Proteomes" id="UP000570514"/>
    </source>
</evidence>
<name>A0A846N0W3_9PROT</name>
<accession>A0A846N0W3</accession>
<feature type="region of interest" description="Disordered" evidence="3">
    <location>
        <begin position="157"/>
        <end position="179"/>
    </location>
</feature>